<dbReference type="AlphaFoldDB" id="A0A2B7WEP8"/>
<protein>
    <submittedName>
        <fullName evidence="1">Uncharacterized protein</fullName>
    </submittedName>
</protein>
<gene>
    <name evidence="1" type="ORF">AJ80_10058</name>
</gene>
<accession>A0A2B7WEP8</accession>
<evidence type="ECO:0000313" key="2">
    <source>
        <dbReference type="Proteomes" id="UP000224634"/>
    </source>
</evidence>
<dbReference type="EMBL" id="PDNA01000563">
    <property type="protein sequence ID" value="PGG94991.1"/>
    <property type="molecule type" value="Genomic_DNA"/>
</dbReference>
<organism evidence="1 2">
    <name type="scientific">Polytolypa hystricis (strain UAMH7299)</name>
    <dbReference type="NCBI Taxonomy" id="1447883"/>
    <lineage>
        <taxon>Eukaryota</taxon>
        <taxon>Fungi</taxon>
        <taxon>Dikarya</taxon>
        <taxon>Ascomycota</taxon>
        <taxon>Pezizomycotina</taxon>
        <taxon>Eurotiomycetes</taxon>
        <taxon>Eurotiomycetidae</taxon>
        <taxon>Onygenales</taxon>
        <taxon>Onygenales incertae sedis</taxon>
        <taxon>Polytolypa</taxon>
    </lineage>
</organism>
<reference evidence="1 2" key="1">
    <citation type="submission" date="2017-10" db="EMBL/GenBank/DDBJ databases">
        <title>Comparative genomics in systemic dimorphic fungi from Ajellomycetaceae.</title>
        <authorList>
            <person name="Munoz J.F."/>
            <person name="Mcewen J.G."/>
            <person name="Clay O.K."/>
            <person name="Cuomo C.A."/>
        </authorList>
    </citation>
    <scope>NUCLEOTIDE SEQUENCE [LARGE SCALE GENOMIC DNA]</scope>
    <source>
        <strain evidence="1 2">UAMH7299</strain>
    </source>
</reference>
<sequence>MSHYAQSIPGDRDWEVVGIPDDDQDHIRDPVLPIRLNTNVVETECDGNGEVLPGDGDHNFGRTSRLLAMKADRKVRDSYDPALTQAIRGEYEALAIGLVEREQDL</sequence>
<dbReference type="Proteomes" id="UP000224634">
    <property type="component" value="Unassembled WGS sequence"/>
</dbReference>
<evidence type="ECO:0000313" key="1">
    <source>
        <dbReference type="EMBL" id="PGG94991.1"/>
    </source>
</evidence>
<proteinExistence type="predicted"/>
<name>A0A2B7WEP8_POLH7</name>
<comment type="caution">
    <text evidence="1">The sequence shown here is derived from an EMBL/GenBank/DDBJ whole genome shotgun (WGS) entry which is preliminary data.</text>
</comment>
<keyword evidence="2" id="KW-1185">Reference proteome</keyword>